<dbReference type="EMBL" id="LRGB01003437">
    <property type="protein sequence ID" value="KZS02796.1"/>
    <property type="molecule type" value="Genomic_DNA"/>
</dbReference>
<dbReference type="AlphaFoldDB" id="A0A164JZ81"/>
<comment type="caution">
    <text evidence="2">The sequence shown here is derived from an EMBL/GenBank/DDBJ whole genome shotgun (WGS) entry which is preliminary data.</text>
</comment>
<gene>
    <name evidence="2" type="ORF">APZ42_000016</name>
</gene>
<protein>
    <recommendedName>
        <fullName evidence="4">CxC3 like cysteine cluster domain-containing protein</fullName>
    </recommendedName>
</protein>
<evidence type="ECO:0000313" key="2">
    <source>
        <dbReference type="EMBL" id="KZS02796.1"/>
    </source>
</evidence>
<organism evidence="2 3">
    <name type="scientific">Daphnia magna</name>
    <dbReference type="NCBI Taxonomy" id="35525"/>
    <lineage>
        <taxon>Eukaryota</taxon>
        <taxon>Metazoa</taxon>
        <taxon>Ecdysozoa</taxon>
        <taxon>Arthropoda</taxon>
        <taxon>Crustacea</taxon>
        <taxon>Branchiopoda</taxon>
        <taxon>Diplostraca</taxon>
        <taxon>Cladocera</taxon>
        <taxon>Anomopoda</taxon>
        <taxon>Daphniidae</taxon>
        <taxon>Daphnia</taxon>
    </lineage>
</organism>
<name>A0A164JZ81_9CRUS</name>
<evidence type="ECO:0000313" key="3">
    <source>
        <dbReference type="Proteomes" id="UP000076858"/>
    </source>
</evidence>
<evidence type="ECO:0000256" key="1">
    <source>
        <dbReference type="SAM" id="MobiDB-lite"/>
    </source>
</evidence>
<proteinExistence type="predicted"/>
<feature type="non-terminal residue" evidence="2">
    <location>
        <position position="1"/>
    </location>
</feature>
<keyword evidence="3" id="KW-1185">Reference proteome</keyword>
<feature type="region of interest" description="Disordered" evidence="1">
    <location>
        <begin position="44"/>
        <end position="99"/>
    </location>
</feature>
<evidence type="ECO:0008006" key="4">
    <source>
        <dbReference type="Google" id="ProtNLM"/>
    </source>
</evidence>
<reference evidence="2 3" key="1">
    <citation type="submission" date="2016-03" db="EMBL/GenBank/DDBJ databases">
        <title>EvidentialGene: Evidence-directed Construction of Genes on Genomes.</title>
        <authorList>
            <person name="Gilbert D.G."/>
            <person name="Choi J.-H."/>
            <person name="Mockaitis K."/>
            <person name="Colbourne J."/>
            <person name="Pfrender M."/>
        </authorList>
    </citation>
    <scope>NUCLEOTIDE SEQUENCE [LARGE SCALE GENOMIC DNA]</scope>
    <source>
        <strain evidence="2 3">Xinb3</strain>
        <tissue evidence="2">Complete organism</tissue>
    </source>
</reference>
<accession>A0A164JZ81</accession>
<dbReference type="Proteomes" id="UP000076858">
    <property type="component" value="Unassembled WGS sequence"/>
</dbReference>
<sequence length="279" mass="32390">LTDFNCVIEKQNNKMSSNKKSDLLKDLKKELYIQKQRDFKREIRKNQKERKSFPKVKRQLSSSIPPDLNRNESAKRKRMKRTSKDCSTENENSLTIDREDIEAANNLDSPIPSQLEQYLNQIQSDFNIDADGSVPLGEEVKKHERRMGQIAVDWDVHWDEVVNGLIASYATIPSLCWICKKSLAACYTRCLCCVKTYCQDCDFQFHSWNVFHRRQLLFQDSKVIKLKPNEFWDSTLAEIVTKEVAVPCFVPLQCQSCLSINSLTIEPLKSKFMIVVTLL</sequence>
<feature type="non-terminal residue" evidence="2">
    <location>
        <position position="279"/>
    </location>
</feature>